<proteinExistence type="predicted"/>
<dbReference type="EMBL" id="VLTM01000012">
    <property type="protein sequence ID" value="KAA0165487.1"/>
    <property type="molecule type" value="Genomic_DNA"/>
</dbReference>
<protein>
    <submittedName>
        <fullName evidence="4">Uncharacterized protein</fullName>
    </submittedName>
</protein>
<comment type="caution">
    <text evidence="4">The sequence shown here is derived from an EMBL/GenBank/DDBJ whole genome shotgun (WGS) entry which is preliminary data.</text>
</comment>
<keyword evidence="1" id="KW-0812">Transmembrane</keyword>
<dbReference type="EMBL" id="VLTO01000002">
    <property type="protein sequence ID" value="KAA0177899.1"/>
    <property type="molecule type" value="Genomic_DNA"/>
</dbReference>
<dbReference type="Proteomes" id="UP000325113">
    <property type="component" value="Unassembled WGS sequence"/>
</dbReference>
<evidence type="ECO:0000313" key="2">
    <source>
        <dbReference type="EMBL" id="KAA0157671.1"/>
    </source>
</evidence>
<evidence type="ECO:0000313" key="5">
    <source>
        <dbReference type="Proteomes" id="UP000322899"/>
    </source>
</evidence>
<feature type="transmembrane region" description="Helical" evidence="1">
    <location>
        <begin position="244"/>
        <end position="266"/>
    </location>
</feature>
<evidence type="ECO:0000313" key="3">
    <source>
        <dbReference type="EMBL" id="KAA0165487.1"/>
    </source>
</evidence>
<gene>
    <name evidence="4" type="ORF">FNF27_00447</name>
    <name evidence="2" type="ORF">FNF29_00246</name>
    <name evidence="3" type="ORF">FNF31_01835</name>
</gene>
<evidence type="ECO:0000313" key="6">
    <source>
        <dbReference type="Proteomes" id="UP000323011"/>
    </source>
</evidence>
<evidence type="ECO:0000313" key="7">
    <source>
        <dbReference type="Proteomes" id="UP000325113"/>
    </source>
</evidence>
<keyword evidence="1" id="KW-0472">Membrane</keyword>
<accession>A0A5A8EJV7</accession>
<feature type="transmembrane region" description="Helical" evidence="1">
    <location>
        <begin position="220"/>
        <end position="237"/>
    </location>
</feature>
<feature type="transmembrane region" description="Helical" evidence="1">
    <location>
        <begin position="68"/>
        <end position="89"/>
    </location>
</feature>
<reference evidence="5 6" key="1">
    <citation type="submission" date="2019-07" db="EMBL/GenBank/DDBJ databases">
        <title>Genomes of Cafeteria roenbergensis.</title>
        <authorList>
            <person name="Fischer M.G."/>
            <person name="Hackl T."/>
            <person name="Roman M."/>
        </authorList>
    </citation>
    <scope>NUCLEOTIDE SEQUENCE [LARGE SCALE GENOMIC DNA]</scope>
    <source>
        <strain evidence="2 6">BVI</strain>
        <strain evidence="3 7">Cflag</strain>
        <strain evidence="4 5">E4-10P</strain>
    </source>
</reference>
<name>A0A5A8EJV7_CAFRO</name>
<dbReference type="Proteomes" id="UP000322899">
    <property type="component" value="Unassembled WGS sequence"/>
</dbReference>
<keyword evidence="6" id="KW-1185">Reference proteome</keyword>
<evidence type="ECO:0000256" key="1">
    <source>
        <dbReference type="SAM" id="Phobius"/>
    </source>
</evidence>
<dbReference type="AlphaFoldDB" id="A0A5A8EJV7"/>
<evidence type="ECO:0000313" key="4">
    <source>
        <dbReference type="EMBL" id="KAA0177899.1"/>
    </source>
</evidence>
<feature type="transmembrane region" description="Helical" evidence="1">
    <location>
        <begin position="286"/>
        <end position="310"/>
    </location>
</feature>
<organism evidence="4 5">
    <name type="scientific">Cafeteria roenbergensis</name>
    <name type="common">Marine flagellate</name>
    <dbReference type="NCBI Taxonomy" id="33653"/>
    <lineage>
        <taxon>Eukaryota</taxon>
        <taxon>Sar</taxon>
        <taxon>Stramenopiles</taxon>
        <taxon>Bigyra</taxon>
        <taxon>Opalozoa</taxon>
        <taxon>Bicosoecida</taxon>
        <taxon>Cafeteriaceae</taxon>
        <taxon>Cafeteria</taxon>
    </lineage>
</organism>
<dbReference type="EMBL" id="VLTN01000001">
    <property type="protein sequence ID" value="KAA0157671.1"/>
    <property type="molecule type" value="Genomic_DNA"/>
</dbReference>
<feature type="transmembrane region" description="Helical" evidence="1">
    <location>
        <begin position="12"/>
        <end position="35"/>
    </location>
</feature>
<sequence>MPAAAAGEGRPWGVICNSLFISAFAIANGLLLIFAPTVVGAIEANLEDPPAALDAAVKAVGEAALSPWARAFGVQACMVGAMYLLDLAFGPASRSFAKGSGIMRFVWAGLAAAVIVPSGGPWYVLATVLLGDCGSGAHLLWAVSQWRRPAGDAGKRPKSLLWRGPYWSGMLHCALTFAIGILLLVQPFVVASVYGALTARLGGRTAQALLTPATLVVDEVWGRLFAVFSMVTGLFFAQHGPNAFVASVGARLVVIAGALATAALVLSEAPRAMGGPPDAGDLPWLVAPAISIAIPSLVSVPLAVLEHLVLNGKPDPMAVREVQLAKDAHLE</sequence>
<dbReference type="Proteomes" id="UP000323011">
    <property type="component" value="Unassembled WGS sequence"/>
</dbReference>
<feature type="transmembrane region" description="Helical" evidence="1">
    <location>
        <begin position="101"/>
        <end position="116"/>
    </location>
</feature>
<keyword evidence="1" id="KW-1133">Transmembrane helix</keyword>